<evidence type="ECO:0000313" key="1">
    <source>
        <dbReference type="EMBL" id="ENU91312.1"/>
    </source>
</evidence>
<dbReference type="PATRIC" id="fig|1217712.3.peg.2314"/>
<dbReference type="AlphaFoldDB" id="N8W7H1"/>
<sequence length="217" mass="24047">MQRCLWVLLLGFALSACHDDNNDRQEQPAEKSEPVPALAVGTYSVSIETDQELPTVGKYYSGTDGTKLVVLNDEQDRAQIVMHYDVATKTWHSNQSDKNLKLEFAHYEKIADQKLSLNDLNELVGSYTLSLADGSSIPVEVKAQGQMISLDQNCSFTAKISESSLANTANYQFTENKCAALKNNEKGYVVVDQDLEPAAFRLLSDTVDSKDLWAFPS</sequence>
<dbReference type="HOGENOM" id="CLU_1286460_0_0_6"/>
<organism evidence="1 2">
    <name type="scientific">Acinetobacter vivianii</name>
    <dbReference type="NCBI Taxonomy" id="1776742"/>
    <lineage>
        <taxon>Bacteria</taxon>
        <taxon>Pseudomonadati</taxon>
        <taxon>Pseudomonadota</taxon>
        <taxon>Gammaproteobacteria</taxon>
        <taxon>Moraxellales</taxon>
        <taxon>Moraxellaceae</taxon>
        <taxon>Acinetobacter</taxon>
    </lineage>
</organism>
<dbReference type="PROSITE" id="PS51257">
    <property type="entry name" value="PROKAR_LIPOPROTEIN"/>
    <property type="match status" value="1"/>
</dbReference>
<proteinExistence type="predicted"/>
<evidence type="ECO:0000313" key="2">
    <source>
        <dbReference type="Proteomes" id="UP000013049"/>
    </source>
</evidence>
<dbReference type="Proteomes" id="UP000013049">
    <property type="component" value="Unassembled WGS sequence"/>
</dbReference>
<accession>N8W7H1</accession>
<evidence type="ECO:0008006" key="3">
    <source>
        <dbReference type="Google" id="ProtNLM"/>
    </source>
</evidence>
<dbReference type="eggNOG" id="ENOG5034410">
    <property type="taxonomic scope" value="Bacteria"/>
</dbReference>
<dbReference type="RefSeq" id="WP_004771925.1">
    <property type="nucleotide sequence ID" value="NZ_KB849357.1"/>
</dbReference>
<name>N8W7H1_9GAMM</name>
<reference evidence="1 2" key="1">
    <citation type="submission" date="2013-02" db="EMBL/GenBank/DDBJ databases">
        <title>The Genome Sequence of Acinetobacter sp. NIPH 758.</title>
        <authorList>
            <consortium name="The Broad Institute Genome Sequencing Platform"/>
            <consortium name="The Broad Institute Genome Sequencing Center for Infectious Disease"/>
            <person name="Cerqueira G."/>
            <person name="Feldgarden M."/>
            <person name="Courvalin P."/>
            <person name="Perichon B."/>
            <person name="Grillot-Courvalin C."/>
            <person name="Clermont D."/>
            <person name="Rocha E."/>
            <person name="Yoon E.-J."/>
            <person name="Nemec A."/>
            <person name="Walker B."/>
            <person name="Young S.K."/>
            <person name="Zeng Q."/>
            <person name="Gargeya S."/>
            <person name="Fitzgerald M."/>
            <person name="Haas B."/>
            <person name="Abouelleil A."/>
            <person name="Alvarado L."/>
            <person name="Arachchi H.M."/>
            <person name="Berlin A.M."/>
            <person name="Chapman S.B."/>
            <person name="Dewar J."/>
            <person name="Goldberg J."/>
            <person name="Griggs A."/>
            <person name="Gujja S."/>
            <person name="Hansen M."/>
            <person name="Howarth C."/>
            <person name="Imamovic A."/>
            <person name="Larimer J."/>
            <person name="McCowan C."/>
            <person name="Murphy C."/>
            <person name="Neiman D."/>
            <person name="Pearson M."/>
            <person name="Priest M."/>
            <person name="Roberts A."/>
            <person name="Saif S."/>
            <person name="Shea T."/>
            <person name="Sisk P."/>
            <person name="Sykes S."/>
            <person name="Wortman J."/>
            <person name="Nusbaum C."/>
            <person name="Birren B."/>
        </authorList>
    </citation>
    <scope>NUCLEOTIDE SEQUENCE [LARGE SCALE GENOMIC DNA]</scope>
    <source>
        <strain evidence="1 2">NIPH 758</strain>
    </source>
</reference>
<protein>
    <recommendedName>
        <fullName evidence="3">Signal peptide containing protein</fullName>
    </recommendedName>
</protein>
<comment type="caution">
    <text evidence="1">The sequence shown here is derived from an EMBL/GenBank/DDBJ whole genome shotgun (WGS) entry which is preliminary data.</text>
</comment>
<dbReference type="EMBL" id="APPC01000018">
    <property type="protein sequence ID" value="ENU91312.1"/>
    <property type="molecule type" value="Genomic_DNA"/>
</dbReference>
<gene>
    <name evidence="1" type="ORF">F971_02404</name>
</gene>